<feature type="domain" description="Major facilitator superfamily (MFS) profile" evidence="7">
    <location>
        <begin position="86"/>
        <end position="520"/>
    </location>
</feature>
<dbReference type="FunFam" id="1.20.1250.20:FF:000088">
    <property type="entry name" value="MFS multidrug transporter, putative"/>
    <property type="match status" value="1"/>
</dbReference>
<dbReference type="GO" id="GO:0022857">
    <property type="term" value="F:transmembrane transporter activity"/>
    <property type="evidence" value="ECO:0007669"/>
    <property type="project" value="InterPro"/>
</dbReference>
<dbReference type="InterPro" id="IPR011701">
    <property type="entry name" value="MFS"/>
</dbReference>
<name>A0A8H7A8W6_9EURO</name>
<keyword evidence="3 6" id="KW-1133">Transmembrane helix</keyword>
<dbReference type="SUPFAM" id="SSF103473">
    <property type="entry name" value="MFS general substrate transporter"/>
    <property type="match status" value="1"/>
</dbReference>
<keyword evidence="9" id="KW-1185">Reference proteome</keyword>
<dbReference type="AlphaFoldDB" id="A0A8H7A8W6"/>
<feature type="transmembrane region" description="Helical" evidence="6">
    <location>
        <begin position="239"/>
        <end position="259"/>
    </location>
</feature>
<evidence type="ECO:0000259" key="7">
    <source>
        <dbReference type="PROSITE" id="PS50850"/>
    </source>
</evidence>
<accession>A0A8H7A8W6</accession>
<sequence>MPSTRPVSDTSKTVVVRENPAENLAEEWTEQIQAPPQQLSGRKSRPGSVHHNTTRPERADGKVELQDTDCYDKLGFRYSTVKKWTILSVIFAVQTSMNFNASIYANAVGGISNNFGVSKRAARLGQAVMLIAYAFGCELWAPWSEELGRWPVLQLSLFLVNIWQLPCALAPSFNTMIVGRALVGLSSAGGSVTLGMVADMWEPDDQQYAVAFIVFSSVGGSALGPIFGGFIETYLHYKWVFWIQLIFGVVVQIMHFFIVPETRSSILVDREAKRRRKSGEDPNAYGPTELKEQRISPKKVLTIWIRPFEMFVREPIVLCLSLLSGFSDALIFTFLESFTPVLKQWNFTVITTGLAFCSIVLGYVIAYFSFFPFIHRDRQIRRRDPNALQPERRLYWLLFLAPCLTVGLFGFAWTSLGPPHVHWIAPLIFATLIGIANYAIYQATIDYMIASYGPYSASATGGNGFARDLLAGIAAFYATPMYENIGHRYKLEWPTTILAFLAILVTIPIYVFYWKGPAIRKRSKFAQVLASDRKARGVSKANTEGGEARRPAEHDV</sequence>
<feature type="transmembrane region" description="Helical" evidence="6">
    <location>
        <begin position="420"/>
        <end position="440"/>
    </location>
</feature>
<feature type="compositionally biased region" description="Polar residues" evidence="5">
    <location>
        <begin position="30"/>
        <end position="41"/>
    </location>
</feature>
<feature type="transmembrane region" description="Helical" evidence="6">
    <location>
        <begin position="316"/>
        <end position="335"/>
    </location>
</feature>
<evidence type="ECO:0000313" key="8">
    <source>
        <dbReference type="EMBL" id="KAF7502696.1"/>
    </source>
</evidence>
<organism evidence="8 9">
    <name type="scientific">Endocarpon pusillum</name>
    <dbReference type="NCBI Taxonomy" id="364733"/>
    <lineage>
        <taxon>Eukaryota</taxon>
        <taxon>Fungi</taxon>
        <taxon>Dikarya</taxon>
        <taxon>Ascomycota</taxon>
        <taxon>Pezizomycotina</taxon>
        <taxon>Eurotiomycetes</taxon>
        <taxon>Chaetothyriomycetidae</taxon>
        <taxon>Verrucariales</taxon>
        <taxon>Verrucariaceae</taxon>
        <taxon>Endocarpon</taxon>
    </lineage>
</organism>
<dbReference type="EMBL" id="JAACFV010000227">
    <property type="protein sequence ID" value="KAF7502696.1"/>
    <property type="molecule type" value="Genomic_DNA"/>
</dbReference>
<dbReference type="InterPro" id="IPR036259">
    <property type="entry name" value="MFS_trans_sf"/>
</dbReference>
<dbReference type="InterPro" id="IPR020846">
    <property type="entry name" value="MFS_dom"/>
</dbReference>
<evidence type="ECO:0000256" key="4">
    <source>
        <dbReference type="ARBA" id="ARBA00023136"/>
    </source>
</evidence>
<dbReference type="Proteomes" id="UP000606974">
    <property type="component" value="Unassembled WGS sequence"/>
</dbReference>
<dbReference type="GO" id="GO:0005886">
    <property type="term" value="C:plasma membrane"/>
    <property type="evidence" value="ECO:0007669"/>
    <property type="project" value="TreeGrafter"/>
</dbReference>
<evidence type="ECO:0000256" key="6">
    <source>
        <dbReference type="SAM" id="Phobius"/>
    </source>
</evidence>
<dbReference type="PROSITE" id="PS50850">
    <property type="entry name" value="MFS"/>
    <property type="match status" value="1"/>
</dbReference>
<evidence type="ECO:0000256" key="1">
    <source>
        <dbReference type="ARBA" id="ARBA00004141"/>
    </source>
</evidence>
<feature type="transmembrane region" description="Helical" evidence="6">
    <location>
        <begin position="394"/>
        <end position="414"/>
    </location>
</feature>
<feature type="transmembrane region" description="Helical" evidence="6">
    <location>
        <begin position="209"/>
        <end position="227"/>
    </location>
</feature>
<dbReference type="PANTHER" id="PTHR23502:SF3">
    <property type="entry name" value="MAJOR FACILITATOR SUPERFAMILY (MFS) PROFILE DOMAIN-CONTAINING PROTEIN-RELATED"/>
    <property type="match status" value="1"/>
</dbReference>
<evidence type="ECO:0000256" key="2">
    <source>
        <dbReference type="ARBA" id="ARBA00022692"/>
    </source>
</evidence>
<feature type="region of interest" description="Disordered" evidence="5">
    <location>
        <begin position="1"/>
        <end position="61"/>
    </location>
</feature>
<comment type="caution">
    <text evidence="8">The sequence shown here is derived from an EMBL/GenBank/DDBJ whole genome shotgun (WGS) entry which is preliminary data.</text>
</comment>
<feature type="compositionally biased region" description="Polar residues" evidence="5">
    <location>
        <begin position="1"/>
        <end position="13"/>
    </location>
</feature>
<feature type="transmembrane region" description="Helical" evidence="6">
    <location>
        <begin position="347"/>
        <end position="373"/>
    </location>
</feature>
<evidence type="ECO:0000256" key="5">
    <source>
        <dbReference type="SAM" id="MobiDB-lite"/>
    </source>
</evidence>
<dbReference type="Pfam" id="PF07690">
    <property type="entry name" value="MFS_1"/>
    <property type="match status" value="1"/>
</dbReference>
<protein>
    <recommendedName>
        <fullName evidence="7">Major facilitator superfamily (MFS) profile domain-containing protein</fullName>
    </recommendedName>
</protein>
<keyword evidence="2 6" id="KW-0812">Transmembrane</keyword>
<evidence type="ECO:0000313" key="9">
    <source>
        <dbReference type="Proteomes" id="UP000606974"/>
    </source>
</evidence>
<keyword evidence="4 6" id="KW-0472">Membrane</keyword>
<feature type="region of interest" description="Disordered" evidence="5">
    <location>
        <begin position="531"/>
        <end position="556"/>
    </location>
</feature>
<evidence type="ECO:0000256" key="3">
    <source>
        <dbReference type="ARBA" id="ARBA00022989"/>
    </source>
</evidence>
<feature type="transmembrane region" description="Helical" evidence="6">
    <location>
        <begin position="452"/>
        <end position="477"/>
    </location>
</feature>
<proteinExistence type="predicted"/>
<dbReference type="OrthoDB" id="5376138at2759"/>
<feature type="transmembrane region" description="Helical" evidence="6">
    <location>
        <begin position="497"/>
        <end position="514"/>
    </location>
</feature>
<dbReference type="Gene3D" id="1.20.1250.20">
    <property type="entry name" value="MFS general substrate transporter like domains"/>
    <property type="match status" value="1"/>
</dbReference>
<comment type="subcellular location">
    <subcellularLocation>
        <location evidence="1">Membrane</location>
        <topology evidence="1">Multi-pass membrane protein</topology>
    </subcellularLocation>
</comment>
<dbReference type="PANTHER" id="PTHR23502">
    <property type="entry name" value="MAJOR FACILITATOR SUPERFAMILY"/>
    <property type="match status" value="1"/>
</dbReference>
<feature type="compositionally biased region" description="Basic and acidic residues" evidence="5">
    <location>
        <begin position="546"/>
        <end position="556"/>
    </location>
</feature>
<gene>
    <name evidence="8" type="ORF">GJ744_005260</name>
</gene>
<reference evidence="8" key="1">
    <citation type="submission" date="2020-02" db="EMBL/GenBank/DDBJ databases">
        <authorList>
            <person name="Palmer J.M."/>
        </authorList>
    </citation>
    <scope>NUCLEOTIDE SEQUENCE</scope>
    <source>
        <strain evidence="8">EPUS1.4</strain>
        <tissue evidence="8">Thallus</tissue>
    </source>
</reference>